<organism evidence="1 2">
    <name type="scientific">Bartonella grahamii</name>
    <dbReference type="NCBI Taxonomy" id="33045"/>
    <lineage>
        <taxon>Bacteria</taxon>
        <taxon>Pseudomonadati</taxon>
        <taxon>Pseudomonadota</taxon>
        <taxon>Alphaproteobacteria</taxon>
        <taxon>Hyphomicrobiales</taxon>
        <taxon>Bartonellaceae</taxon>
        <taxon>Bartonella</taxon>
    </lineage>
</organism>
<name>A0A336NBQ5_BARGR</name>
<dbReference type="EMBL" id="UFTD01000001">
    <property type="protein sequence ID" value="SSZ38943.1"/>
    <property type="molecule type" value="Genomic_DNA"/>
</dbReference>
<accession>A0A336NBQ5</accession>
<protein>
    <submittedName>
        <fullName evidence="1">Uncharacterized protein</fullName>
    </submittedName>
</protein>
<sequence>MGLRALRNISLKQMCESATQIYFVWGVLSLREECDSIKERDKQKREAMGTLHKILLRMPLKIVKIN</sequence>
<gene>
    <name evidence="1" type="ORF">NCTC12860_00130</name>
</gene>
<dbReference type="Proteomes" id="UP000253846">
    <property type="component" value="Unassembled WGS sequence"/>
</dbReference>
<evidence type="ECO:0000313" key="2">
    <source>
        <dbReference type="Proteomes" id="UP000253846"/>
    </source>
</evidence>
<evidence type="ECO:0000313" key="1">
    <source>
        <dbReference type="EMBL" id="SSZ38943.1"/>
    </source>
</evidence>
<dbReference type="AlphaFoldDB" id="A0A336NBQ5"/>
<proteinExistence type="predicted"/>
<reference evidence="1 2" key="1">
    <citation type="submission" date="2018-06" db="EMBL/GenBank/DDBJ databases">
        <authorList>
            <consortium name="Pathogen Informatics"/>
            <person name="Doyle S."/>
        </authorList>
    </citation>
    <scope>NUCLEOTIDE SEQUENCE [LARGE SCALE GENOMIC DNA]</scope>
    <source>
        <strain evidence="1 2">NCTC12860</strain>
    </source>
</reference>